<dbReference type="AlphaFoldDB" id="A0A917A625"/>
<accession>A0A917A625</accession>
<evidence type="ECO:0000313" key="1">
    <source>
        <dbReference type="EMBL" id="GGE30174.1"/>
    </source>
</evidence>
<dbReference type="Proteomes" id="UP000612855">
    <property type="component" value="Unassembled WGS sequence"/>
</dbReference>
<organism evidence="1 2">
    <name type="scientific">Primorskyibacter flagellatus</name>
    <dbReference type="NCBI Taxonomy" id="1387277"/>
    <lineage>
        <taxon>Bacteria</taxon>
        <taxon>Pseudomonadati</taxon>
        <taxon>Pseudomonadota</taxon>
        <taxon>Alphaproteobacteria</taxon>
        <taxon>Rhodobacterales</taxon>
        <taxon>Roseobacteraceae</taxon>
        <taxon>Primorskyibacter</taxon>
    </lineage>
</organism>
<protein>
    <submittedName>
        <fullName evidence="1">Uncharacterized protein</fullName>
    </submittedName>
</protein>
<evidence type="ECO:0000313" key="2">
    <source>
        <dbReference type="Proteomes" id="UP000612855"/>
    </source>
</evidence>
<reference evidence="2" key="1">
    <citation type="journal article" date="2019" name="Int. J. Syst. Evol. Microbiol.">
        <title>The Global Catalogue of Microorganisms (GCM) 10K type strain sequencing project: providing services to taxonomists for standard genome sequencing and annotation.</title>
        <authorList>
            <consortium name="The Broad Institute Genomics Platform"/>
            <consortium name="The Broad Institute Genome Sequencing Center for Infectious Disease"/>
            <person name="Wu L."/>
            <person name="Ma J."/>
        </authorList>
    </citation>
    <scope>NUCLEOTIDE SEQUENCE [LARGE SCALE GENOMIC DNA]</scope>
    <source>
        <strain evidence="2">CGMCC 1.12664</strain>
    </source>
</reference>
<name>A0A917A625_9RHOB</name>
<keyword evidence="2" id="KW-1185">Reference proteome</keyword>
<dbReference type="EMBL" id="BMFJ01000001">
    <property type="protein sequence ID" value="GGE30174.1"/>
    <property type="molecule type" value="Genomic_DNA"/>
</dbReference>
<sequence>MRLITSFAIVLSGTAAQPQDARPLPETFFSAGEELCGHLIESAKISECMYRQTLSVLILRCDHSFPLRYDLRFKCFDEAIARWRALPKD</sequence>
<proteinExistence type="predicted"/>
<dbReference type="RefSeq" id="WP_188477294.1">
    <property type="nucleotide sequence ID" value="NZ_BMFJ01000001.1"/>
</dbReference>
<gene>
    <name evidence="1" type="ORF">GCM10011360_17790</name>
</gene>
<comment type="caution">
    <text evidence="1">The sequence shown here is derived from an EMBL/GenBank/DDBJ whole genome shotgun (WGS) entry which is preliminary data.</text>
</comment>